<sequence>MFDGYKLFFLRNAMGDRRDKALKELREQLATLNQQNVYVKKERQNIFETSGFKIVASMSMLALVLFSKW</sequence>
<evidence type="ECO:0000313" key="2">
    <source>
        <dbReference type="EMBL" id="GAA0143563.1"/>
    </source>
</evidence>
<proteinExistence type="predicted"/>
<keyword evidence="3" id="KW-1185">Reference proteome</keyword>
<name>A0AAV3NXB7_LITER</name>
<protein>
    <submittedName>
        <fullName evidence="2">Uncharacterized protein</fullName>
    </submittedName>
</protein>
<feature type="coiled-coil region" evidence="1">
    <location>
        <begin position="15"/>
        <end position="42"/>
    </location>
</feature>
<reference evidence="2 3" key="1">
    <citation type="submission" date="2024-01" db="EMBL/GenBank/DDBJ databases">
        <title>The complete chloroplast genome sequence of Lithospermum erythrorhizon: insights into the phylogenetic relationship among Boraginaceae species and the maternal lineages of purple gromwells.</title>
        <authorList>
            <person name="Okada T."/>
            <person name="Watanabe K."/>
        </authorList>
    </citation>
    <scope>NUCLEOTIDE SEQUENCE [LARGE SCALE GENOMIC DNA]</scope>
</reference>
<evidence type="ECO:0000313" key="3">
    <source>
        <dbReference type="Proteomes" id="UP001454036"/>
    </source>
</evidence>
<organism evidence="2 3">
    <name type="scientific">Lithospermum erythrorhizon</name>
    <name type="common">Purple gromwell</name>
    <name type="synonym">Lithospermum officinale var. erythrorhizon</name>
    <dbReference type="NCBI Taxonomy" id="34254"/>
    <lineage>
        <taxon>Eukaryota</taxon>
        <taxon>Viridiplantae</taxon>
        <taxon>Streptophyta</taxon>
        <taxon>Embryophyta</taxon>
        <taxon>Tracheophyta</taxon>
        <taxon>Spermatophyta</taxon>
        <taxon>Magnoliopsida</taxon>
        <taxon>eudicotyledons</taxon>
        <taxon>Gunneridae</taxon>
        <taxon>Pentapetalae</taxon>
        <taxon>asterids</taxon>
        <taxon>lamiids</taxon>
        <taxon>Boraginales</taxon>
        <taxon>Boraginaceae</taxon>
        <taxon>Boraginoideae</taxon>
        <taxon>Lithospermeae</taxon>
        <taxon>Lithospermum</taxon>
    </lineage>
</organism>
<dbReference type="AlphaFoldDB" id="A0AAV3NXB7"/>
<accession>A0AAV3NXB7</accession>
<dbReference type="EMBL" id="BAABME010000532">
    <property type="protein sequence ID" value="GAA0143563.1"/>
    <property type="molecule type" value="Genomic_DNA"/>
</dbReference>
<dbReference type="PANTHER" id="PTHR48145">
    <property type="entry name" value="NUCLEAR ENVELOPE-ASSOCIATED PROTEIN 1"/>
    <property type="match status" value="1"/>
</dbReference>
<keyword evidence="1" id="KW-0175">Coiled coil</keyword>
<dbReference type="InterPro" id="IPR049932">
    <property type="entry name" value="NEAP1-4"/>
</dbReference>
<gene>
    <name evidence="2" type="ORF">LIER_04219</name>
</gene>
<evidence type="ECO:0000256" key="1">
    <source>
        <dbReference type="SAM" id="Coils"/>
    </source>
</evidence>
<dbReference type="PANTHER" id="PTHR48145:SF5">
    <property type="entry name" value="NUCLEAR ENVELOPE-ASSOCIATED PROTEIN 2"/>
    <property type="match status" value="1"/>
</dbReference>
<comment type="caution">
    <text evidence="2">The sequence shown here is derived from an EMBL/GenBank/DDBJ whole genome shotgun (WGS) entry which is preliminary data.</text>
</comment>
<dbReference type="Proteomes" id="UP001454036">
    <property type="component" value="Unassembled WGS sequence"/>
</dbReference>